<evidence type="ECO:0008006" key="2">
    <source>
        <dbReference type="Google" id="ProtNLM"/>
    </source>
</evidence>
<sequence>MVEACALQLIESSYLIHSEENSKIDDVSLSVAPTHLSLNAYSCCGKSILYACLCYKLFLIFNTIKSSVPLLSTITESSFVPISLIVQITSHHYSSRGSCELCSTLSSCPTEEAKCEVAHHGSNRDQIEVQSSVATHLRNTASPIVRLQLTQFLTGHGYFRSFLVRIGKAIESRCVYCQTEDEEVHHTFFVCQRWERMRSSLMEEIGDLEPETVITDFHHSEIRYHVFQRLSLDVQAIRLHYLHRHSAAASVPDSLGFHPFSVVQYCTCYKILTKVSGRQSHFTSSTYTYKA</sequence>
<protein>
    <recommendedName>
        <fullName evidence="2">Reverse transcriptase zinc-binding domain-containing protein</fullName>
    </recommendedName>
</protein>
<evidence type="ECO:0000313" key="1">
    <source>
        <dbReference type="EMBL" id="JAQ00362.1"/>
    </source>
</evidence>
<organism evidence="1">
    <name type="scientific">Lygus hesperus</name>
    <name type="common">Western plant bug</name>
    <dbReference type="NCBI Taxonomy" id="30085"/>
    <lineage>
        <taxon>Eukaryota</taxon>
        <taxon>Metazoa</taxon>
        <taxon>Ecdysozoa</taxon>
        <taxon>Arthropoda</taxon>
        <taxon>Hexapoda</taxon>
        <taxon>Insecta</taxon>
        <taxon>Pterygota</taxon>
        <taxon>Neoptera</taxon>
        <taxon>Paraneoptera</taxon>
        <taxon>Hemiptera</taxon>
        <taxon>Heteroptera</taxon>
        <taxon>Panheteroptera</taxon>
        <taxon>Cimicomorpha</taxon>
        <taxon>Miridae</taxon>
        <taxon>Mirini</taxon>
        <taxon>Lygus</taxon>
    </lineage>
</organism>
<accession>A0A146KZE6</accession>
<reference evidence="1" key="1">
    <citation type="journal article" date="2016" name="Gigascience">
        <title>De novo construction of an expanded transcriptome assembly for the western tarnished plant bug, Lygus hesperus.</title>
        <authorList>
            <person name="Tassone E.E."/>
            <person name="Geib S.M."/>
            <person name="Hall B."/>
            <person name="Fabrick J.A."/>
            <person name="Brent C.S."/>
            <person name="Hull J.J."/>
        </authorList>
    </citation>
    <scope>NUCLEOTIDE SEQUENCE</scope>
</reference>
<gene>
    <name evidence="1" type="ORF">g.26467</name>
</gene>
<dbReference type="EMBL" id="GDHC01018267">
    <property type="protein sequence ID" value="JAQ00362.1"/>
    <property type="molecule type" value="Transcribed_RNA"/>
</dbReference>
<proteinExistence type="predicted"/>
<dbReference type="AlphaFoldDB" id="A0A146KZE6"/>
<name>A0A146KZE6_LYGHE</name>